<feature type="signal peptide" evidence="4">
    <location>
        <begin position="1"/>
        <end position="22"/>
    </location>
</feature>
<sequence>MKAKQVCAVLILLIGMAGVVRAQELTGRVVDDAKRPMEFVNVVAYALPDSAFVAGAITDANGAFSLSVPGTAAKRVLKVSFVGYETQVVEARPGVVVTLRPEAAALGEVTVTADRIRRSAGGYTANLLGSTVTQGRQTDEILAMLPGVTRREGALEVLGQAVGTVYVDGIRLTSTKELAALPADRIRRVQVDYTPGSSEFASTRGAVIRITLRKELDGGYYGYAMAGADVYSKYGFSRDFAYAVYNGRFNRLSLYNVLSYTDYYLATDDENTYDFLRTGRAQRTDVQSRGWTHRLYDRLSLTYDLTPRNTLGTSLYFSTDHAKPRTDVATFVRTPSGWADTALYTTRIETPYTYRTYQGTLRFDRELDDQGSTFNIGADYLRQYARNRMQTLRLLPSPDLDTLSNRSEETTNMLEARTSLNKNFASGLAINGGLAYRRITVDYDLTNERHLRTLPYAEGQMPAIYAEVQGPIGKRLQYGVGLRVQESRIAYRPDAAADLIVHDDWDAYSSFNLLWMINEARKISATLNYTEAVDDIPYSALTTHREYTDDHSYTTGNPDLVPCKSHTLTAALDLYDHLSFNTIYIYNETPIYYATRVDADQPSVTYTKPMNAKYERFLGLSAEARFDPLPWWKLKGMVMYTLFGSKSEDFDVSGQQKYYFSLSNTFRFTPHMGASLEGYYEPTFHFTDRIYRTVYEMSGSVYHTFLRDRLALRLNFKLFRHGRVIDTETPDLRLVEANRSHEQYFGLSLSYSFSGGRSVDVKQTEEIQSYEKIRDKR</sequence>
<dbReference type="EMBL" id="AYYF01001066">
    <property type="protein sequence ID" value="ETK12777.1"/>
    <property type="molecule type" value="Genomic_DNA"/>
</dbReference>
<organism evidence="6 7">
    <name type="scientific">Tannerella sp. oral taxon BU063 isolate Cell 8/11</name>
    <dbReference type="NCBI Taxonomy" id="1411915"/>
    <lineage>
        <taxon>Bacteria</taxon>
        <taxon>Pseudomonadati</taxon>
        <taxon>Bacteroidota</taxon>
        <taxon>Bacteroidia</taxon>
        <taxon>Bacteroidales</taxon>
        <taxon>Tannerellaceae</taxon>
        <taxon>Tannerella</taxon>
    </lineage>
</organism>
<evidence type="ECO:0000259" key="5">
    <source>
        <dbReference type="Pfam" id="PF14905"/>
    </source>
</evidence>
<proteinExistence type="predicted"/>
<dbReference type="PATRIC" id="fig|1411915.3.peg.616"/>
<keyword evidence="3" id="KW-0998">Cell outer membrane</keyword>
<evidence type="ECO:0000256" key="3">
    <source>
        <dbReference type="ARBA" id="ARBA00023237"/>
    </source>
</evidence>
<evidence type="ECO:0000256" key="1">
    <source>
        <dbReference type="ARBA" id="ARBA00004442"/>
    </source>
</evidence>
<gene>
    <name evidence="6" type="ORF">T235_07450</name>
</gene>
<evidence type="ECO:0000313" key="7">
    <source>
        <dbReference type="Proteomes" id="UP000034980"/>
    </source>
</evidence>
<dbReference type="SUPFAM" id="SSF56935">
    <property type="entry name" value="Porins"/>
    <property type="match status" value="1"/>
</dbReference>
<comment type="caution">
    <text evidence="6">The sequence shown here is derived from an EMBL/GenBank/DDBJ whole genome shotgun (WGS) entry which is preliminary data.</text>
</comment>
<accession>W2D278</accession>
<evidence type="ECO:0000256" key="2">
    <source>
        <dbReference type="ARBA" id="ARBA00023136"/>
    </source>
</evidence>
<name>W2D278_9BACT</name>
<dbReference type="Pfam" id="PF13620">
    <property type="entry name" value="CarboxypepD_reg"/>
    <property type="match status" value="1"/>
</dbReference>
<dbReference type="Proteomes" id="UP000034980">
    <property type="component" value="Unassembled WGS sequence"/>
</dbReference>
<dbReference type="InterPro" id="IPR036942">
    <property type="entry name" value="Beta-barrel_TonB_sf"/>
</dbReference>
<dbReference type="Pfam" id="PF14905">
    <property type="entry name" value="OMP_b-brl_3"/>
    <property type="match status" value="1"/>
</dbReference>
<protein>
    <recommendedName>
        <fullName evidence="5">Outer membrane protein beta-barrel domain-containing protein</fullName>
    </recommendedName>
</protein>
<dbReference type="SUPFAM" id="SSF49464">
    <property type="entry name" value="Carboxypeptidase regulatory domain-like"/>
    <property type="match status" value="1"/>
</dbReference>
<dbReference type="InterPro" id="IPR008969">
    <property type="entry name" value="CarboxyPept-like_regulatory"/>
</dbReference>
<feature type="chain" id="PRO_5004813302" description="Outer membrane protein beta-barrel domain-containing protein" evidence="4">
    <location>
        <begin position="23"/>
        <end position="777"/>
    </location>
</feature>
<keyword evidence="4" id="KW-0732">Signal</keyword>
<evidence type="ECO:0000256" key="4">
    <source>
        <dbReference type="SAM" id="SignalP"/>
    </source>
</evidence>
<dbReference type="GO" id="GO:0009279">
    <property type="term" value="C:cell outer membrane"/>
    <property type="evidence" value="ECO:0007669"/>
    <property type="project" value="UniProtKB-SubCell"/>
</dbReference>
<dbReference type="InterPro" id="IPR041700">
    <property type="entry name" value="OMP_b-brl_3"/>
</dbReference>
<comment type="subcellular location">
    <subcellularLocation>
        <location evidence="1">Cell outer membrane</location>
    </subcellularLocation>
</comment>
<evidence type="ECO:0000313" key="6">
    <source>
        <dbReference type="EMBL" id="ETK12777.1"/>
    </source>
</evidence>
<feature type="domain" description="Outer membrane protein beta-barrel" evidence="5">
    <location>
        <begin position="366"/>
        <end position="751"/>
    </location>
</feature>
<dbReference type="AlphaFoldDB" id="W2D278"/>
<reference evidence="6 7" key="1">
    <citation type="submission" date="2013-11" db="EMBL/GenBank/DDBJ databases">
        <title>Single cell genomics of uncultured Tannerella BU063 (oral taxon 286).</title>
        <authorList>
            <person name="Beall C.J."/>
            <person name="Campbell A.G."/>
            <person name="Griffen A.L."/>
            <person name="Podar M."/>
            <person name="Leys E.J."/>
        </authorList>
    </citation>
    <scope>NUCLEOTIDE SEQUENCE [LARGE SCALE GENOMIC DNA]</scope>
    <source>
        <strain evidence="6">Cell 8/11</strain>
    </source>
</reference>
<dbReference type="Gene3D" id="2.40.170.20">
    <property type="entry name" value="TonB-dependent receptor, beta-barrel domain"/>
    <property type="match status" value="1"/>
</dbReference>
<keyword evidence="2" id="KW-0472">Membrane</keyword>